<protein>
    <submittedName>
        <fullName evidence="1">Jg13771 protein</fullName>
    </submittedName>
</protein>
<sequence length="69" mass="8077">MLVIYVAQRSKRFQLQLLIFSWNPKPDFLRFPRLIPNLYPQKPYGSHSPMIHAARLTYGGDKSYIPDKG</sequence>
<organism evidence="1 2">
    <name type="scientific">Pararge aegeria aegeria</name>
    <dbReference type="NCBI Taxonomy" id="348720"/>
    <lineage>
        <taxon>Eukaryota</taxon>
        <taxon>Metazoa</taxon>
        <taxon>Ecdysozoa</taxon>
        <taxon>Arthropoda</taxon>
        <taxon>Hexapoda</taxon>
        <taxon>Insecta</taxon>
        <taxon>Pterygota</taxon>
        <taxon>Neoptera</taxon>
        <taxon>Endopterygota</taxon>
        <taxon>Lepidoptera</taxon>
        <taxon>Glossata</taxon>
        <taxon>Ditrysia</taxon>
        <taxon>Papilionoidea</taxon>
        <taxon>Nymphalidae</taxon>
        <taxon>Satyrinae</taxon>
        <taxon>Satyrini</taxon>
        <taxon>Parargina</taxon>
        <taxon>Pararge</taxon>
    </lineage>
</organism>
<dbReference type="Proteomes" id="UP000838756">
    <property type="component" value="Unassembled WGS sequence"/>
</dbReference>
<gene>
    <name evidence="1" type="primary">jg13771</name>
    <name evidence="1" type="ORF">PAEG_LOCUS22276</name>
</gene>
<proteinExistence type="predicted"/>
<accession>A0A8S4S965</accession>
<comment type="caution">
    <text evidence="1">The sequence shown here is derived from an EMBL/GenBank/DDBJ whole genome shotgun (WGS) entry which is preliminary data.</text>
</comment>
<reference evidence="1" key="1">
    <citation type="submission" date="2022-03" db="EMBL/GenBank/DDBJ databases">
        <authorList>
            <person name="Lindestad O."/>
        </authorList>
    </citation>
    <scope>NUCLEOTIDE SEQUENCE</scope>
</reference>
<dbReference type="AlphaFoldDB" id="A0A8S4S965"/>
<evidence type="ECO:0000313" key="1">
    <source>
        <dbReference type="EMBL" id="CAH2251754.1"/>
    </source>
</evidence>
<dbReference type="EMBL" id="CAKXAJ010026031">
    <property type="protein sequence ID" value="CAH2251754.1"/>
    <property type="molecule type" value="Genomic_DNA"/>
</dbReference>
<name>A0A8S4S965_9NEOP</name>
<keyword evidence="2" id="KW-1185">Reference proteome</keyword>
<evidence type="ECO:0000313" key="2">
    <source>
        <dbReference type="Proteomes" id="UP000838756"/>
    </source>
</evidence>